<dbReference type="PANTHER" id="PTHR42970:SF1">
    <property type="entry name" value="PECTATE LYASE C-RELATED"/>
    <property type="match status" value="1"/>
</dbReference>
<proteinExistence type="predicted"/>
<reference evidence="5 6" key="1">
    <citation type="submission" date="2017-04" db="EMBL/GenBank/DDBJ databases">
        <title>Monoglobus pectinilyticus 14 draft genome.</title>
        <authorList>
            <person name="Kim C."/>
            <person name="Rosendale D.I."/>
            <person name="Kelly W.J."/>
            <person name="Tannock G.W."/>
            <person name="Patchett M.L."/>
            <person name="Jordens J.Z."/>
        </authorList>
    </citation>
    <scope>NUCLEOTIDE SEQUENCE [LARGE SCALE GENOMIC DNA]</scope>
    <source>
        <strain evidence="5 6">14</strain>
    </source>
</reference>
<evidence type="ECO:0000313" key="6">
    <source>
        <dbReference type="Proteomes" id="UP000235589"/>
    </source>
</evidence>
<feature type="region of interest" description="Disordered" evidence="3">
    <location>
        <begin position="505"/>
        <end position="554"/>
    </location>
</feature>
<dbReference type="Proteomes" id="UP000235589">
    <property type="component" value="Chromosome"/>
</dbReference>
<dbReference type="InterPro" id="IPR052063">
    <property type="entry name" value="Polysaccharide_Lyase_1"/>
</dbReference>
<feature type="compositionally biased region" description="Low complexity" evidence="3">
    <location>
        <begin position="531"/>
        <end position="551"/>
    </location>
</feature>
<dbReference type="RefSeq" id="WP_179947302.1">
    <property type="nucleotide sequence ID" value="NZ_CP020991.1"/>
</dbReference>
<dbReference type="SUPFAM" id="SSF51126">
    <property type="entry name" value="Pectin lyase-like"/>
    <property type="match status" value="1"/>
</dbReference>
<evidence type="ECO:0000256" key="4">
    <source>
        <dbReference type="SAM" id="SignalP"/>
    </source>
</evidence>
<dbReference type="PANTHER" id="PTHR42970">
    <property type="entry name" value="PECTATE LYASE C-RELATED"/>
    <property type="match status" value="1"/>
</dbReference>
<dbReference type="GO" id="GO:0016829">
    <property type="term" value="F:lyase activity"/>
    <property type="evidence" value="ECO:0007669"/>
    <property type="project" value="UniProtKB-KW"/>
</dbReference>
<dbReference type="KEGG" id="mpec:B9O19_01239"/>
<dbReference type="AlphaFoldDB" id="A0A2K9P2C5"/>
<keyword evidence="5" id="KW-0456">Lyase</keyword>
<dbReference type="GeneID" id="98063723"/>
<dbReference type="PRINTS" id="PR01217">
    <property type="entry name" value="PRICHEXTENSN"/>
</dbReference>
<evidence type="ECO:0000313" key="5">
    <source>
        <dbReference type="EMBL" id="AUO19400.1"/>
    </source>
</evidence>
<feature type="region of interest" description="Disordered" evidence="3">
    <location>
        <begin position="452"/>
        <end position="482"/>
    </location>
</feature>
<feature type="compositionally biased region" description="Acidic residues" evidence="3">
    <location>
        <begin position="459"/>
        <end position="468"/>
    </location>
</feature>
<evidence type="ECO:0000256" key="1">
    <source>
        <dbReference type="ARBA" id="ARBA00022723"/>
    </source>
</evidence>
<feature type="compositionally biased region" description="Low complexity" evidence="3">
    <location>
        <begin position="825"/>
        <end position="860"/>
    </location>
</feature>
<gene>
    <name evidence="5" type="ORF">B9O19_01239</name>
</gene>
<feature type="region of interest" description="Disordered" evidence="3">
    <location>
        <begin position="813"/>
        <end position="919"/>
    </location>
</feature>
<accession>A0A2K9P2C5</accession>
<keyword evidence="4" id="KW-0732">Signal</keyword>
<evidence type="ECO:0000256" key="3">
    <source>
        <dbReference type="SAM" id="MobiDB-lite"/>
    </source>
</evidence>
<evidence type="ECO:0000256" key="2">
    <source>
        <dbReference type="ARBA" id="ARBA00023180"/>
    </source>
</evidence>
<organism evidence="5 6">
    <name type="scientific">Monoglobus pectinilyticus</name>
    <dbReference type="NCBI Taxonomy" id="1981510"/>
    <lineage>
        <taxon>Bacteria</taxon>
        <taxon>Bacillati</taxon>
        <taxon>Bacillota</taxon>
        <taxon>Clostridia</taxon>
        <taxon>Monoglobales</taxon>
        <taxon>Monoglobaceae</taxon>
        <taxon>Monoglobus</taxon>
    </lineage>
</organism>
<keyword evidence="2" id="KW-0325">Glycoprotein</keyword>
<keyword evidence="1" id="KW-0479">Metal-binding</keyword>
<sequence>MKKFTSLFLAMALVMIPLFGCFGTGYAEPEKSAVLESAKLVAFPGAEGGGMYTTGARGDSSPEIYHVTNLNDSGSGSLRDAISEPGRIVVFDVAGTINLTNYLRFSQPNITVLGQTAPGDGICVSGAPTTINADNIIIRYMRFRMGVYDEANKKYDDDAFGGISQTSDLIVDHSSMSWSTDECVSVYAIKNSTIQWCIITEPLNTSIHYEGGKLQQHGYGGIWGGVNSTYHHNLVSSANSRFPRVGTSATVKSYKSEPDSNSLVDIRNNIFYNWRSNTSYGGENMVRVNLVNNYYKEGPASSSIKRFYEMYATESKSNSKHPIVGAGTDLAIAGNFYDPKKSSTTVDEINADNTLGVAHSKAKTYNIVEYNGSDDPEAEFSHTQYINDYPITTDTAQEAYDKVLAGAGANIVRDDVDNRAVANASERTSTVGTNGIIDWSELKTMDRYEYKGTPKADSDGDGIPDDWEDSHRLDKNNPADSMYFSSNPEYTGYYNIEVYSFDIAGDEPSPTMTPAPTLDPTKPTPTPKPTAKPTAAPTAAPTQTPTPTSPAYDAEINVSGEGYVKLTDAAGVEFPKAREIYKIDTAASYENGKTVQAGDGLSVVFGEADDKGGTKNVFTTAQVEPVEIDGVTYTATLTGSQNAMYYSGSGSKNGTYDNPPNGGAFLKFSPSETGRLQLAISWNTAKPMNFVRVTENGVPGAYMTDALTGVNYKAYTSSGGQKDMVLNIDLEAGSTYYFFLNGSKPPIYGVSYSADNSNKYSIGEKSVVLVDAVPGIAGQNAQITMRTSNGNSVVYNNTFVMPSENIGLDVVFNAEPVPTSPPTAEPTNAPTAEPTSSPTSSPTSTPVPEPSATAGPTSEPIAPPTAEPTSSPTDDPGSSPTVSPTAVPSFVPTATPETEPTNPPASSETPKPSSSPSGIYYQEVPVINGLNVTAEIVNKTDDNGVMFIVCSYNDAGDVLTDAAIEIIPKSDIPKRVSIDLKKGGNIKTFLWSSEMVPQD</sequence>
<keyword evidence="6" id="KW-1185">Reference proteome</keyword>
<protein>
    <submittedName>
        <fullName evidence="5">Pectate lyase family 1</fullName>
    </submittedName>
</protein>
<dbReference type="InterPro" id="IPR011050">
    <property type="entry name" value="Pectin_lyase_fold/virulence"/>
</dbReference>
<dbReference type="EMBL" id="CP020991">
    <property type="protein sequence ID" value="AUO19400.1"/>
    <property type="molecule type" value="Genomic_DNA"/>
</dbReference>
<dbReference type="GO" id="GO:0046872">
    <property type="term" value="F:metal ion binding"/>
    <property type="evidence" value="ECO:0007669"/>
    <property type="project" value="UniProtKB-KW"/>
</dbReference>
<name>A0A2K9P2C5_9FIRM</name>
<feature type="signal peptide" evidence="4">
    <location>
        <begin position="1"/>
        <end position="27"/>
    </location>
</feature>
<dbReference type="InterPro" id="IPR012334">
    <property type="entry name" value="Pectin_lyas_fold"/>
</dbReference>
<feature type="compositionally biased region" description="Low complexity" evidence="3">
    <location>
        <begin position="867"/>
        <end position="917"/>
    </location>
</feature>
<feature type="chain" id="PRO_5014791615" evidence="4">
    <location>
        <begin position="28"/>
        <end position="999"/>
    </location>
</feature>
<dbReference type="Gene3D" id="2.160.20.10">
    <property type="entry name" value="Single-stranded right-handed beta-helix, Pectin lyase-like"/>
    <property type="match status" value="1"/>
</dbReference>